<feature type="compositionally biased region" description="Basic and acidic residues" evidence="1">
    <location>
        <begin position="1546"/>
        <end position="1558"/>
    </location>
</feature>
<dbReference type="InterPro" id="IPR031801">
    <property type="entry name" value="VIR_N"/>
</dbReference>
<dbReference type="OrthoDB" id="10328508at2759"/>
<dbReference type="STRING" id="747676.F4R892"/>
<dbReference type="HOGENOM" id="CLU_244109_0_0_1"/>
<dbReference type="InterPro" id="IPR016024">
    <property type="entry name" value="ARM-type_fold"/>
</dbReference>
<proteinExistence type="predicted"/>
<dbReference type="SUPFAM" id="SSF48371">
    <property type="entry name" value="ARM repeat"/>
    <property type="match status" value="1"/>
</dbReference>
<evidence type="ECO:0000313" key="3">
    <source>
        <dbReference type="EMBL" id="EGG11452.1"/>
    </source>
</evidence>
<gene>
    <name evidence="3" type="ORF">MELLADRAFT_90981</name>
</gene>
<reference evidence="4" key="1">
    <citation type="journal article" date="2011" name="Proc. Natl. Acad. Sci. U.S.A.">
        <title>Obligate biotrophy features unraveled by the genomic analysis of rust fungi.</title>
        <authorList>
            <person name="Duplessis S."/>
            <person name="Cuomo C.A."/>
            <person name="Lin Y.-C."/>
            <person name="Aerts A."/>
            <person name="Tisserant E."/>
            <person name="Veneault-Fourrey C."/>
            <person name="Joly D.L."/>
            <person name="Hacquard S."/>
            <person name="Amselem J."/>
            <person name="Cantarel B.L."/>
            <person name="Chiu R."/>
            <person name="Coutinho P.M."/>
            <person name="Feau N."/>
            <person name="Field M."/>
            <person name="Frey P."/>
            <person name="Gelhaye E."/>
            <person name="Goldberg J."/>
            <person name="Grabherr M.G."/>
            <person name="Kodira C.D."/>
            <person name="Kohler A."/>
            <person name="Kuees U."/>
            <person name="Lindquist E.A."/>
            <person name="Lucas S.M."/>
            <person name="Mago R."/>
            <person name="Mauceli E."/>
            <person name="Morin E."/>
            <person name="Murat C."/>
            <person name="Pangilinan J.L."/>
            <person name="Park R."/>
            <person name="Pearson M."/>
            <person name="Quesneville H."/>
            <person name="Rouhier N."/>
            <person name="Sakthikumar S."/>
            <person name="Salamov A.A."/>
            <person name="Schmutz J."/>
            <person name="Selles B."/>
            <person name="Shapiro H."/>
            <person name="Tanguay P."/>
            <person name="Tuskan G.A."/>
            <person name="Henrissat B."/>
            <person name="Van de Peer Y."/>
            <person name="Rouze P."/>
            <person name="Ellis J.G."/>
            <person name="Dodds P.N."/>
            <person name="Schein J.E."/>
            <person name="Zhong S."/>
            <person name="Hamelin R.C."/>
            <person name="Grigoriev I.V."/>
            <person name="Szabo L.J."/>
            <person name="Martin F."/>
        </authorList>
    </citation>
    <scope>NUCLEOTIDE SEQUENCE [LARGE SCALE GENOMIC DNA]</scope>
    <source>
        <strain evidence="4">98AG31 / pathotype 3-4-7</strain>
    </source>
</reference>
<evidence type="ECO:0000259" key="2">
    <source>
        <dbReference type="Pfam" id="PF15912"/>
    </source>
</evidence>
<feature type="compositionally biased region" description="Basic and acidic residues" evidence="1">
    <location>
        <begin position="1585"/>
        <end position="1605"/>
    </location>
</feature>
<dbReference type="EMBL" id="GL883092">
    <property type="protein sequence ID" value="EGG11452.1"/>
    <property type="molecule type" value="Genomic_DNA"/>
</dbReference>
<feature type="region of interest" description="Disordered" evidence="1">
    <location>
        <begin position="147"/>
        <end position="177"/>
    </location>
</feature>
<dbReference type="KEGG" id="mlr:MELLADRAFT_90981"/>
<dbReference type="VEuPathDB" id="FungiDB:MELLADRAFT_90981"/>
<dbReference type="Pfam" id="PF15912">
    <property type="entry name" value="VIR_N"/>
    <property type="match status" value="1"/>
</dbReference>
<feature type="compositionally biased region" description="Polar residues" evidence="1">
    <location>
        <begin position="148"/>
        <end position="169"/>
    </location>
</feature>
<feature type="compositionally biased region" description="Acidic residues" evidence="1">
    <location>
        <begin position="1559"/>
        <end position="1573"/>
    </location>
</feature>
<dbReference type="GeneID" id="18935748"/>
<feature type="compositionally biased region" description="Basic residues" evidence="1">
    <location>
        <begin position="1419"/>
        <end position="1436"/>
    </location>
</feature>
<evidence type="ECO:0000256" key="1">
    <source>
        <dbReference type="SAM" id="MobiDB-lite"/>
    </source>
</evidence>
<protein>
    <recommendedName>
        <fullName evidence="2">Virilizer N-terminal domain-containing protein</fullName>
    </recommendedName>
</protein>
<sequence length="1605" mass="181645">MVHIHSTHQDLVFYGTLNGTSAYSLNDKQKRNGEASTDLNETVVKFKQPTQLATFQVIPNRTRVFPQIDNDQRYGETSPNVFSLQLTVHYVGTSSSSKNSRSFDVDVDLEEGAEAPKWNLEMDQGMLAHMITFQGKFDSITLAIHGQTPESSSSNGIHEGKSPTNQSTLLDREKKERDPTLDSSLLLAKEFLSITSTLKQKASTSHLDLVTSLQSCVQSLYLPSPTASRISSQQLLSVGQAQDGTKFAKDLAQLARSCFDQENHSISSNSDAIRRFLEGLVALSDLIISRDNFSSDMTYSLDIVAQLVKISPTAIHIVSASNVIQYAITILKSSTSDSNLTPARDAAVNMLTICSEEATLLSSHVMGKFALADSFKWLSGQDHLLIRFKAYLTILEISKFIKRLNHGSNQAGAGLDDDLDGIAIDNAEDRTNGARPSSTLSEFELMKLIHLFQRLIGYMCQSSFVPFSMAPQDVSSPDQPSISTPPLHSTSTTYKALLKYLEAEDFLGSLLTLLRIQFKSPPQLAWEQKGKSMLVECVVQFFTNLFTNSEIGLPHLVPYFVKNSEALSQWIATLNEFIPARLNASEESEQRKTHTMMMLLSTRNWQSISNHQSDFGPRPCLLAIARLITGYTSLGALLSVVLSTTSEEGEGLTSADVSSESHSKADIKLAMKKLEGLSVIMLSKRLLCRLVSCEQLSARIIQLNHSILRKPIPLDEPRHIFDWYSAVVLSDADIILSPNAKMVGQALMNHLSTSAKPMAPGNKLQLRANILMSIEDPVTLLPNPATVRFADLWEVEVRMNVLGALSNLRPSVNDTSNIFGKLLCDQFNDVRRLATNSDQPDSSFCDVILELVEITWKRLESLKKRHQLFNLTRLSIFSTLFEAVRRLCYIEFMLLKNKPPIQFIRVLSEKAMLINMILADSIQMDRLLHPIQCPDFAVDWVYEKRFRTNLISLLRSLTWSSTPDESSLTLGYMNQFPNETHSNPRLEIEQSNLAMVLNSVIKVSVKLSEYSPIVLDFLTRCLPLLPDLGKAPLTETDKNALKRQVVKKSAIDFKNLVNELAIYFLEHPHLILGSDLFFGTEPLKDGRTNQIKIWLFSKLIYTFDLIHVSSGSFPKFLIKKTLAIIQSIIESTSPQSTDSDPKPADEDQSKYITPVTLLYSCWLICSDYFKQLPPNSFGNSCINLWRALKFGLEYPDEANLLLSRKKQTSTNSEATWFAKYLQSTRDDYHPSPLATDVLSDEITSMFMKKEIELVSVLIKCVLTCQKYQKDEAQNRLDRHVFDGGSEHGIINLCYQTGYNTGEDDLVDIDFLSTLSNAQLAKTINVTSLNLLTLPPTPIYQQFPAHSAEKGQVPTSLKQIPESTLVSSSITTLPLPTQPIEIPSNGHKTEVRMKPISKVPDLYPPMPSSAKTYQSDETRTRHHHHHHRASSPSRRSKPTSYSSSRPQRYEHYEPKSKTDEENDGYHTRKVRDSDYRRNDTRDSQIRESDRSRGLDRDREEKEYTSSNGRRRRNDRRSESEEENENKEILKMKRKEEEMYDHDEIELEHERKYKTSRKYEEDEEQEEEEEEDEDVDDRHRFRSRSKNGYDRRGNGELEERNGRSYGR</sequence>
<feature type="compositionally biased region" description="Basic and acidic residues" evidence="1">
    <location>
        <begin position="1524"/>
        <end position="1535"/>
    </location>
</feature>
<keyword evidence="4" id="KW-1185">Reference proteome</keyword>
<evidence type="ECO:0000313" key="4">
    <source>
        <dbReference type="Proteomes" id="UP000001072"/>
    </source>
</evidence>
<feature type="compositionally biased region" description="Acidic residues" evidence="1">
    <location>
        <begin position="1536"/>
        <end position="1545"/>
    </location>
</feature>
<feature type="compositionally biased region" description="Basic and acidic residues" evidence="1">
    <location>
        <begin position="1446"/>
        <end position="1502"/>
    </location>
</feature>
<name>F4R892_MELLP</name>
<dbReference type="Proteomes" id="UP000001072">
    <property type="component" value="Unassembled WGS sequence"/>
</dbReference>
<feature type="domain" description="Virilizer N-terminal" evidence="2">
    <location>
        <begin position="35"/>
        <end position="155"/>
    </location>
</feature>
<accession>F4R892</accession>
<feature type="region of interest" description="Disordered" evidence="1">
    <location>
        <begin position="1396"/>
        <end position="1605"/>
    </location>
</feature>
<dbReference type="InParanoid" id="F4R892"/>
<dbReference type="RefSeq" id="XP_007405087.1">
    <property type="nucleotide sequence ID" value="XM_007405025.1"/>
</dbReference>
<organism evidence="4">
    <name type="scientific">Melampsora larici-populina (strain 98AG31 / pathotype 3-4-7)</name>
    <name type="common">Poplar leaf rust fungus</name>
    <dbReference type="NCBI Taxonomy" id="747676"/>
    <lineage>
        <taxon>Eukaryota</taxon>
        <taxon>Fungi</taxon>
        <taxon>Dikarya</taxon>
        <taxon>Basidiomycota</taxon>
        <taxon>Pucciniomycotina</taxon>
        <taxon>Pucciniomycetes</taxon>
        <taxon>Pucciniales</taxon>
        <taxon>Melampsoraceae</taxon>
        <taxon>Melampsora</taxon>
    </lineage>
</organism>